<gene>
    <name evidence="1" type="ORF">LX16_1851</name>
</gene>
<dbReference type="EMBL" id="VLLL01000005">
    <property type="protein sequence ID" value="TWJ16127.1"/>
    <property type="molecule type" value="Genomic_DNA"/>
</dbReference>
<accession>A0A562VE87</accession>
<dbReference type="RefSeq" id="WP_147136004.1">
    <property type="nucleotide sequence ID" value="NZ_BAABIJ010000001.1"/>
</dbReference>
<dbReference type="Proteomes" id="UP000321617">
    <property type="component" value="Unassembled WGS sequence"/>
</dbReference>
<protein>
    <recommendedName>
        <fullName evidence="3">Excreted virulence factor EspC (Type VII ESX diderm)</fullName>
    </recommendedName>
</protein>
<evidence type="ECO:0000313" key="2">
    <source>
        <dbReference type="Proteomes" id="UP000321617"/>
    </source>
</evidence>
<name>A0A562VE87_9ACTN</name>
<dbReference type="AlphaFoldDB" id="A0A562VE87"/>
<evidence type="ECO:0008006" key="3">
    <source>
        <dbReference type="Google" id="ProtNLM"/>
    </source>
</evidence>
<proteinExistence type="predicted"/>
<keyword evidence="2" id="KW-1185">Reference proteome</keyword>
<organism evidence="1 2">
    <name type="scientific">Stackebrandtia albiflava</name>
    <dbReference type="NCBI Taxonomy" id="406432"/>
    <lineage>
        <taxon>Bacteria</taxon>
        <taxon>Bacillati</taxon>
        <taxon>Actinomycetota</taxon>
        <taxon>Actinomycetes</taxon>
        <taxon>Glycomycetales</taxon>
        <taxon>Glycomycetaceae</taxon>
        <taxon>Stackebrandtia</taxon>
    </lineage>
</organism>
<sequence>MVELSKQEMAAMAEAAEDIEEKARDAGRAVTGAAIPQLPGFALQGAITDVQQAWREQAHLTAESWRGFAAAVRQTAAHMAETDELVAFDLHSTGPTSLRGLMGLGD</sequence>
<evidence type="ECO:0000313" key="1">
    <source>
        <dbReference type="EMBL" id="TWJ16127.1"/>
    </source>
</evidence>
<reference evidence="1 2" key="1">
    <citation type="journal article" date="2013" name="Stand. Genomic Sci.">
        <title>Genomic Encyclopedia of Type Strains, Phase I: The one thousand microbial genomes (KMG-I) project.</title>
        <authorList>
            <person name="Kyrpides N.C."/>
            <person name="Woyke T."/>
            <person name="Eisen J.A."/>
            <person name="Garrity G."/>
            <person name="Lilburn T.G."/>
            <person name="Beck B.J."/>
            <person name="Whitman W.B."/>
            <person name="Hugenholtz P."/>
            <person name="Klenk H.P."/>
        </authorList>
    </citation>
    <scope>NUCLEOTIDE SEQUENCE [LARGE SCALE GENOMIC DNA]</scope>
    <source>
        <strain evidence="1 2">DSM 45044</strain>
    </source>
</reference>
<comment type="caution">
    <text evidence="1">The sequence shown here is derived from an EMBL/GenBank/DDBJ whole genome shotgun (WGS) entry which is preliminary data.</text>
</comment>